<organism evidence="1 2">
    <name type="scientific">Cladorrhinum samala</name>
    <dbReference type="NCBI Taxonomy" id="585594"/>
    <lineage>
        <taxon>Eukaryota</taxon>
        <taxon>Fungi</taxon>
        <taxon>Dikarya</taxon>
        <taxon>Ascomycota</taxon>
        <taxon>Pezizomycotina</taxon>
        <taxon>Sordariomycetes</taxon>
        <taxon>Sordariomycetidae</taxon>
        <taxon>Sordariales</taxon>
        <taxon>Podosporaceae</taxon>
        <taxon>Cladorrhinum</taxon>
    </lineage>
</organism>
<evidence type="ECO:0008006" key="3">
    <source>
        <dbReference type="Google" id="ProtNLM"/>
    </source>
</evidence>
<accession>A0AAV9HUC8</accession>
<reference evidence="1" key="2">
    <citation type="submission" date="2023-06" db="EMBL/GenBank/DDBJ databases">
        <authorList>
            <consortium name="Lawrence Berkeley National Laboratory"/>
            <person name="Mondo S.J."/>
            <person name="Hensen N."/>
            <person name="Bonometti L."/>
            <person name="Westerberg I."/>
            <person name="Brannstrom I.O."/>
            <person name="Guillou S."/>
            <person name="Cros-Aarteil S."/>
            <person name="Calhoun S."/>
            <person name="Haridas S."/>
            <person name="Kuo A."/>
            <person name="Pangilinan J."/>
            <person name="Riley R."/>
            <person name="Labutti K."/>
            <person name="Andreopoulos B."/>
            <person name="Lipzen A."/>
            <person name="Chen C."/>
            <person name="Yanf M."/>
            <person name="Daum C."/>
            <person name="Ng V."/>
            <person name="Clum A."/>
            <person name="Steindorff A."/>
            <person name="Ohm R."/>
            <person name="Martin F."/>
            <person name="Silar P."/>
            <person name="Natvig D."/>
            <person name="Lalanne C."/>
            <person name="Gautier V."/>
            <person name="Ament-Velasquez S.L."/>
            <person name="Kruys A."/>
            <person name="Hutchinson M.I."/>
            <person name="Powell A.J."/>
            <person name="Barry K."/>
            <person name="Miller A.N."/>
            <person name="Grigoriev I.V."/>
            <person name="Debuchy R."/>
            <person name="Gladieux P."/>
            <person name="Thoren M.H."/>
            <person name="Johannesson H."/>
        </authorList>
    </citation>
    <scope>NUCLEOTIDE SEQUENCE</scope>
    <source>
        <strain evidence="1">PSN324</strain>
    </source>
</reference>
<protein>
    <recommendedName>
        <fullName evidence="3">Protein kinase domain-containing protein</fullName>
    </recommendedName>
</protein>
<gene>
    <name evidence="1" type="ORF">QBC42DRAFT_323755</name>
</gene>
<proteinExistence type="predicted"/>
<comment type="caution">
    <text evidence="1">The sequence shown here is derived from an EMBL/GenBank/DDBJ whole genome shotgun (WGS) entry which is preliminary data.</text>
</comment>
<dbReference type="AlphaFoldDB" id="A0AAV9HUC8"/>
<dbReference type="Proteomes" id="UP001321749">
    <property type="component" value="Unassembled WGS sequence"/>
</dbReference>
<dbReference type="EMBL" id="MU864957">
    <property type="protein sequence ID" value="KAK4463649.1"/>
    <property type="molecule type" value="Genomic_DNA"/>
</dbReference>
<evidence type="ECO:0000313" key="2">
    <source>
        <dbReference type="Proteomes" id="UP001321749"/>
    </source>
</evidence>
<evidence type="ECO:0000313" key="1">
    <source>
        <dbReference type="EMBL" id="KAK4463649.1"/>
    </source>
</evidence>
<keyword evidence="2" id="KW-1185">Reference proteome</keyword>
<dbReference type="InterPro" id="IPR011009">
    <property type="entry name" value="Kinase-like_dom_sf"/>
</dbReference>
<name>A0AAV9HUC8_9PEZI</name>
<reference evidence="1" key="1">
    <citation type="journal article" date="2023" name="Mol. Phylogenet. Evol.">
        <title>Genome-scale phylogeny and comparative genomics of the fungal order Sordariales.</title>
        <authorList>
            <person name="Hensen N."/>
            <person name="Bonometti L."/>
            <person name="Westerberg I."/>
            <person name="Brannstrom I.O."/>
            <person name="Guillou S."/>
            <person name="Cros-Aarteil S."/>
            <person name="Calhoun S."/>
            <person name="Haridas S."/>
            <person name="Kuo A."/>
            <person name="Mondo S."/>
            <person name="Pangilinan J."/>
            <person name="Riley R."/>
            <person name="LaButti K."/>
            <person name="Andreopoulos B."/>
            <person name="Lipzen A."/>
            <person name="Chen C."/>
            <person name="Yan M."/>
            <person name="Daum C."/>
            <person name="Ng V."/>
            <person name="Clum A."/>
            <person name="Steindorff A."/>
            <person name="Ohm R.A."/>
            <person name="Martin F."/>
            <person name="Silar P."/>
            <person name="Natvig D.O."/>
            <person name="Lalanne C."/>
            <person name="Gautier V."/>
            <person name="Ament-Velasquez S.L."/>
            <person name="Kruys A."/>
            <person name="Hutchinson M.I."/>
            <person name="Powell A.J."/>
            <person name="Barry K."/>
            <person name="Miller A.N."/>
            <person name="Grigoriev I.V."/>
            <person name="Debuchy R."/>
            <person name="Gladieux P."/>
            <person name="Hiltunen Thoren M."/>
            <person name="Johannesson H."/>
        </authorList>
    </citation>
    <scope>NUCLEOTIDE SEQUENCE</scope>
    <source>
        <strain evidence="1">PSN324</strain>
    </source>
</reference>
<sequence length="396" mass="45037">MFAFSSWGSERGSHAAFKEKMEEYIARAPKTFFFKGRHYEFIKVLGYGAQDMAFLCQEKDPAGGHRHGRLIVAKCSVTPLMSHHVLGDDGKEKVRRDLAVLEMLHKRRESSPPKRSMPCFFIECLGSEALPVEVGRNRGNDQKEEGDSSNTSSGESLVEITRAFYLVSYWPVYNGGSIEVWNPTRGDNGYHPPLYLVARMVSQVFGTLHWMYNSGKRPIAHRDLHLGNVFMHFPGWDHHTKAPYPPNFYVADFERAGEFRSHGEAKETYKTGPWSDFDVFLGDFRILIDAYEKGPFGDYKKPQYPPKNYVWRQLHAIEEAIDQARKKAQVPEANTAPDLQPIVQLAQALEAWCGPGHGGKGDCLLHPVASAVYFNFYLEQYEKSAMLWGRSAYPVM</sequence>
<dbReference type="SUPFAM" id="SSF56112">
    <property type="entry name" value="Protein kinase-like (PK-like)"/>
    <property type="match status" value="1"/>
</dbReference>